<evidence type="ECO:0000313" key="6">
    <source>
        <dbReference type="Proteomes" id="UP000295431"/>
    </source>
</evidence>
<protein>
    <submittedName>
        <fullName evidence="5">3-(3-hydroxyphenyl)propionate hydroxylase</fullName>
    </submittedName>
</protein>
<evidence type="ECO:0000256" key="3">
    <source>
        <dbReference type="ARBA" id="ARBA00022827"/>
    </source>
</evidence>
<proteinExistence type="predicted"/>
<comment type="caution">
    <text evidence="5">The sequence shown here is derived from an EMBL/GenBank/DDBJ whole genome shotgun (WGS) entry which is preliminary data.</text>
</comment>
<dbReference type="SUPFAM" id="SSF51905">
    <property type="entry name" value="FAD/NAD(P)-binding domain"/>
    <property type="match status" value="1"/>
</dbReference>
<keyword evidence="2" id="KW-0285">Flavoprotein</keyword>
<dbReference type="Pfam" id="PF21274">
    <property type="entry name" value="Rng_hyd_C"/>
    <property type="match status" value="1"/>
</dbReference>
<evidence type="ECO:0000259" key="4">
    <source>
        <dbReference type="Pfam" id="PF01494"/>
    </source>
</evidence>
<dbReference type="PRINTS" id="PR00420">
    <property type="entry name" value="RNGMNOXGNASE"/>
</dbReference>
<dbReference type="RefSeq" id="WP_131944346.1">
    <property type="nucleotide sequence ID" value="NZ_BAAAMX010000004.1"/>
</dbReference>
<dbReference type="Proteomes" id="UP000295431">
    <property type="component" value="Unassembled WGS sequence"/>
</dbReference>
<dbReference type="AlphaFoldDB" id="A0A4R4NFK0"/>
<dbReference type="NCBIfam" id="NF004832">
    <property type="entry name" value="PRK06184.1"/>
    <property type="match status" value="1"/>
</dbReference>
<organism evidence="5 6">
    <name type="scientific">Actinomadura bangladeshensis</name>
    <dbReference type="NCBI Taxonomy" id="453573"/>
    <lineage>
        <taxon>Bacteria</taxon>
        <taxon>Bacillati</taxon>
        <taxon>Actinomycetota</taxon>
        <taxon>Actinomycetes</taxon>
        <taxon>Streptosporangiales</taxon>
        <taxon>Thermomonosporaceae</taxon>
        <taxon>Actinomadura</taxon>
    </lineage>
</organism>
<evidence type="ECO:0000256" key="2">
    <source>
        <dbReference type="ARBA" id="ARBA00022630"/>
    </source>
</evidence>
<keyword evidence="3" id="KW-0274">FAD</keyword>
<accession>A0A4R4NFK0</accession>
<dbReference type="Pfam" id="PF01494">
    <property type="entry name" value="FAD_binding_3"/>
    <property type="match status" value="1"/>
</dbReference>
<dbReference type="Gene3D" id="3.50.50.60">
    <property type="entry name" value="FAD/NAD(P)-binding domain"/>
    <property type="match status" value="1"/>
</dbReference>
<dbReference type="EMBL" id="SMJW01000280">
    <property type="protein sequence ID" value="TDC06067.1"/>
    <property type="molecule type" value="Genomic_DNA"/>
</dbReference>
<dbReference type="Gene3D" id="3.30.70.2450">
    <property type="match status" value="1"/>
</dbReference>
<evidence type="ECO:0000313" key="5">
    <source>
        <dbReference type="EMBL" id="TDC06067.1"/>
    </source>
</evidence>
<dbReference type="Gene3D" id="3.40.30.120">
    <property type="match status" value="1"/>
</dbReference>
<gene>
    <name evidence="5" type="ORF">E1284_34425</name>
</gene>
<dbReference type="OrthoDB" id="8670884at2"/>
<dbReference type="InterPro" id="IPR036188">
    <property type="entry name" value="FAD/NAD-bd_sf"/>
</dbReference>
<feature type="domain" description="FAD-binding" evidence="4">
    <location>
        <begin position="2"/>
        <end position="336"/>
    </location>
</feature>
<dbReference type="InterPro" id="IPR002938">
    <property type="entry name" value="FAD-bd"/>
</dbReference>
<keyword evidence="6" id="KW-1185">Reference proteome</keyword>
<comment type="cofactor">
    <cofactor evidence="1">
        <name>FAD</name>
        <dbReference type="ChEBI" id="CHEBI:57692"/>
    </cofactor>
</comment>
<dbReference type="GO" id="GO:0071949">
    <property type="term" value="F:FAD binding"/>
    <property type="evidence" value="ECO:0007669"/>
    <property type="project" value="InterPro"/>
</dbReference>
<dbReference type="PANTHER" id="PTHR43004">
    <property type="entry name" value="TRK SYSTEM POTASSIUM UPTAKE PROTEIN"/>
    <property type="match status" value="1"/>
</dbReference>
<sequence>MVDVLIIGAGPTGLTLAVDLARRGISHRIIDPGSRTGSRGKGLQPRTLEVLDDLGVIGAILGAGGPYPPIRAYAGGDVVWEGRMGEVKAPTDAVPYPNGLMVPQWRTEEILRDRLAELGGRVERAELATFTQDADGVTATLTDGTTVRAAYLVGADGGRSVVRKTLGVPFMGETREEERALIGDVRTADLDRDHWHMWADPETRTPRVGLCPLAGTDDFQFTAPIRPSEDPELTLATYQKMLEAGTGRTDIRLTDLTWSSVYRVNIRMAERFRDGRVFLAGDAAHVHSPAGGQGLNTGVQDAYNLGWKLAGVLSGGPAALLDTYEEERLPTAAGVLGISTRLYEKAAQGQADAWKRGEETRQLLLGYPDSSLSEGPLGGTRAPDAVLDDTSGTRHRLHDLLRGTHFTVLAFGTDFEHPGVRVVTIGDRGDYREPGDAARAFYGPAPLALIRPDGYIAATGDAGTIRTHLNRLHRPR</sequence>
<dbReference type="PANTHER" id="PTHR43004:SF19">
    <property type="entry name" value="BINDING MONOOXYGENASE, PUTATIVE (JCVI)-RELATED"/>
    <property type="match status" value="1"/>
</dbReference>
<name>A0A4R4NFK0_9ACTN</name>
<reference evidence="5 6" key="1">
    <citation type="submission" date="2019-03" db="EMBL/GenBank/DDBJ databases">
        <title>Draft genome sequences of novel Actinobacteria.</title>
        <authorList>
            <person name="Sahin N."/>
            <person name="Ay H."/>
            <person name="Saygin H."/>
        </authorList>
    </citation>
    <scope>NUCLEOTIDE SEQUENCE [LARGE SCALE GENOMIC DNA]</scope>
    <source>
        <strain evidence="5 6">DSM 45347</strain>
    </source>
</reference>
<dbReference type="GO" id="GO:0016709">
    <property type="term" value="F:oxidoreductase activity, acting on paired donors, with incorporation or reduction of molecular oxygen, NAD(P)H as one donor, and incorporation of one atom of oxygen"/>
    <property type="evidence" value="ECO:0007669"/>
    <property type="project" value="UniProtKB-ARBA"/>
</dbReference>
<evidence type="ECO:0000256" key="1">
    <source>
        <dbReference type="ARBA" id="ARBA00001974"/>
    </source>
</evidence>
<dbReference type="InterPro" id="IPR050641">
    <property type="entry name" value="RIFMO-like"/>
</dbReference>